<dbReference type="Gene3D" id="3.40.50.720">
    <property type="entry name" value="NAD(P)-binding Rossmann-like Domain"/>
    <property type="match status" value="2"/>
</dbReference>
<dbReference type="EMBL" id="CP119311">
    <property type="protein sequence ID" value="WEK34951.1"/>
    <property type="molecule type" value="Genomic_DNA"/>
</dbReference>
<comment type="catalytic activity">
    <reaction evidence="3">
        <text>(R)-glycerate + NAD(+) = 3-hydroxypyruvate + NADH + H(+)</text>
        <dbReference type="Rhea" id="RHEA:17905"/>
        <dbReference type="ChEBI" id="CHEBI:15378"/>
        <dbReference type="ChEBI" id="CHEBI:16659"/>
        <dbReference type="ChEBI" id="CHEBI:17180"/>
        <dbReference type="ChEBI" id="CHEBI:57540"/>
        <dbReference type="ChEBI" id="CHEBI:57945"/>
        <dbReference type="EC" id="1.1.1.81"/>
    </reaction>
</comment>
<evidence type="ECO:0000259" key="12">
    <source>
        <dbReference type="Pfam" id="PF02826"/>
    </source>
</evidence>
<evidence type="ECO:0000313" key="14">
    <source>
        <dbReference type="Proteomes" id="UP001220610"/>
    </source>
</evidence>
<dbReference type="InterPro" id="IPR036291">
    <property type="entry name" value="NAD(P)-bd_dom_sf"/>
</dbReference>
<dbReference type="GO" id="GO:0016618">
    <property type="term" value="F:hydroxypyruvate reductase [NAD(P)H] activity"/>
    <property type="evidence" value="ECO:0007669"/>
    <property type="project" value="UniProtKB-EC"/>
</dbReference>
<feature type="domain" description="D-isomer specific 2-hydroxyacid dehydrogenase catalytic" evidence="11">
    <location>
        <begin position="3"/>
        <end position="319"/>
    </location>
</feature>
<protein>
    <recommendedName>
        <fullName evidence="9">Glyoxylate/hydroxypyruvate reductase B</fullName>
        <ecNumber evidence="7">1.1.1.79</ecNumber>
        <ecNumber evidence="8">1.1.1.81</ecNumber>
    </recommendedName>
</protein>
<dbReference type="GO" id="GO:0030267">
    <property type="term" value="F:glyoxylate reductase (NADPH) activity"/>
    <property type="evidence" value="ECO:0007669"/>
    <property type="project" value="UniProtKB-EC"/>
</dbReference>
<dbReference type="InterPro" id="IPR006140">
    <property type="entry name" value="D-isomer_DH_NAD-bd"/>
</dbReference>
<dbReference type="SUPFAM" id="SSF51735">
    <property type="entry name" value="NAD(P)-binding Rossmann-fold domains"/>
    <property type="match status" value="1"/>
</dbReference>
<keyword evidence="1 10" id="KW-0560">Oxidoreductase</keyword>
<evidence type="ECO:0000256" key="6">
    <source>
        <dbReference type="ARBA" id="ARBA00061278"/>
    </source>
</evidence>
<proteinExistence type="inferred from homology"/>
<sequence>MKVFISRKLPEAGLKLLQEAGCIITEYTDRKELSQDDLIKACAGQDALISIGPNKLNEPFFKACGHLKVISLLSVGFDNVDVAAATLANIPVGNTPDVLSKATSDVAFLLMLATSRKAFFMHQQIINGNWGFYDPNSNLGQELYNKTLGIFGLGKIGLELARKCKLAYNMNIIYHNRRQNMEAEKELDARYVSFDELLQQSDVLSVHANLSKETKGLFNKAAFAKMKPTAIFINTARGEEHNEADLIAALEQHIIWGAGLDVSNPEPMAKDNPLLFMPSVCVLPHIGSATMEARSAMAVLAAQNILAGLQGRPLPHIINKEVYH</sequence>
<accession>A0AAJ5WQ99</accession>
<evidence type="ECO:0000256" key="3">
    <source>
        <dbReference type="ARBA" id="ARBA00051801"/>
    </source>
</evidence>
<comment type="catalytic activity">
    <reaction evidence="4">
        <text>(R)-glycerate + NADP(+) = 3-hydroxypyruvate + NADPH + H(+)</text>
        <dbReference type="Rhea" id="RHEA:18657"/>
        <dbReference type="ChEBI" id="CHEBI:15378"/>
        <dbReference type="ChEBI" id="CHEBI:16659"/>
        <dbReference type="ChEBI" id="CHEBI:17180"/>
        <dbReference type="ChEBI" id="CHEBI:57783"/>
        <dbReference type="ChEBI" id="CHEBI:58349"/>
        <dbReference type="EC" id="1.1.1.81"/>
    </reaction>
</comment>
<dbReference type="Proteomes" id="UP001220610">
    <property type="component" value="Chromosome"/>
</dbReference>
<dbReference type="EC" id="1.1.1.81" evidence="8"/>
<evidence type="ECO:0000256" key="7">
    <source>
        <dbReference type="ARBA" id="ARBA00066661"/>
    </source>
</evidence>
<reference evidence="13" key="1">
    <citation type="submission" date="2023-03" db="EMBL/GenBank/DDBJ databases">
        <title>Andean soil-derived lignocellulolytic bacterial consortium as a source of novel taxa and putative plastic-active enzymes.</title>
        <authorList>
            <person name="Diaz-Garcia L."/>
            <person name="Chuvochina M."/>
            <person name="Feuerriegel G."/>
            <person name="Bunk B."/>
            <person name="Sproer C."/>
            <person name="Streit W.R."/>
            <person name="Rodriguez L.M."/>
            <person name="Overmann J."/>
            <person name="Jimenez D.J."/>
        </authorList>
    </citation>
    <scope>NUCLEOTIDE SEQUENCE</scope>
    <source>
        <strain evidence="13">MAG 7</strain>
    </source>
</reference>
<evidence type="ECO:0000256" key="9">
    <source>
        <dbReference type="ARBA" id="ARBA00073362"/>
    </source>
</evidence>
<dbReference type="InterPro" id="IPR050223">
    <property type="entry name" value="D-isomer_2-hydroxyacid_DH"/>
</dbReference>
<dbReference type="PANTHER" id="PTHR10996">
    <property type="entry name" value="2-HYDROXYACID DEHYDROGENASE-RELATED"/>
    <property type="match status" value="1"/>
</dbReference>
<evidence type="ECO:0000256" key="8">
    <source>
        <dbReference type="ARBA" id="ARBA00066674"/>
    </source>
</evidence>
<evidence type="ECO:0000256" key="2">
    <source>
        <dbReference type="ARBA" id="ARBA00023027"/>
    </source>
</evidence>
<dbReference type="PROSITE" id="PS00065">
    <property type="entry name" value="D_2_HYDROXYACID_DH_1"/>
    <property type="match status" value="1"/>
</dbReference>
<dbReference type="FunFam" id="3.40.50.720:FF:000026">
    <property type="entry name" value="Glyoxylate/hydroxypyruvate reductase B"/>
    <property type="match status" value="1"/>
</dbReference>
<dbReference type="GO" id="GO:0005829">
    <property type="term" value="C:cytosol"/>
    <property type="evidence" value="ECO:0007669"/>
    <property type="project" value="TreeGrafter"/>
</dbReference>
<evidence type="ECO:0000256" key="5">
    <source>
        <dbReference type="ARBA" id="ARBA00052769"/>
    </source>
</evidence>
<dbReference type="EC" id="1.1.1.79" evidence="7"/>
<evidence type="ECO:0000256" key="4">
    <source>
        <dbReference type="ARBA" id="ARBA00052239"/>
    </source>
</evidence>
<feature type="domain" description="D-isomer specific 2-hydroxyacid dehydrogenase NAD-binding" evidence="12">
    <location>
        <begin position="109"/>
        <end position="287"/>
    </location>
</feature>
<name>A0AAJ5WQ99_9BACT</name>
<dbReference type="AlphaFoldDB" id="A0AAJ5WQ99"/>
<dbReference type="InterPro" id="IPR029752">
    <property type="entry name" value="D-isomer_DH_CS1"/>
</dbReference>
<evidence type="ECO:0000313" key="13">
    <source>
        <dbReference type="EMBL" id="WEK34951.1"/>
    </source>
</evidence>
<comment type="similarity">
    <text evidence="6">Belongs to the D-isomer specific 2-hydroxyacid dehydrogenase family. GhrB subfamily.</text>
</comment>
<evidence type="ECO:0000259" key="11">
    <source>
        <dbReference type="Pfam" id="PF00389"/>
    </source>
</evidence>
<keyword evidence="2" id="KW-0520">NAD</keyword>
<evidence type="ECO:0000256" key="10">
    <source>
        <dbReference type="RuleBase" id="RU003719"/>
    </source>
</evidence>
<dbReference type="PANTHER" id="PTHR10996:SF178">
    <property type="entry name" value="2-HYDROXYACID DEHYDROGENASE YGL185C-RELATED"/>
    <property type="match status" value="1"/>
</dbReference>
<dbReference type="CDD" id="cd05301">
    <property type="entry name" value="GDH"/>
    <property type="match status" value="1"/>
</dbReference>
<comment type="catalytic activity">
    <reaction evidence="5">
        <text>glycolate + NADP(+) = glyoxylate + NADPH + H(+)</text>
        <dbReference type="Rhea" id="RHEA:10992"/>
        <dbReference type="ChEBI" id="CHEBI:15378"/>
        <dbReference type="ChEBI" id="CHEBI:29805"/>
        <dbReference type="ChEBI" id="CHEBI:36655"/>
        <dbReference type="ChEBI" id="CHEBI:57783"/>
        <dbReference type="ChEBI" id="CHEBI:58349"/>
        <dbReference type="EC" id="1.1.1.79"/>
    </reaction>
</comment>
<dbReference type="SUPFAM" id="SSF52283">
    <property type="entry name" value="Formate/glycerate dehydrogenase catalytic domain-like"/>
    <property type="match status" value="1"/>
</dbReference>
<dbReference type="Pfam" id="PF00389">
    <property type="entry name" value="2-Hacid_dh"/>
    <property type="match status" value="1"/>
</dbReference>
<organism evidence="13 14">
    <name type="scientific">Candidatus Pseudobacter hemicellulosilyticus</name>
    <dbReference type="NCBI Taxonomy" id="3121375"/>
    <lineage>
        <taxon>Bacteria</taxon>
        <taxon>Pseudomonadati</taxon>
        <taxon>Bacteroidota</taxon>
        <taxon>Chitinophagia</taxon>
        <taxon>Chitinophagales</taxon>
        <taxon>Chitinophagaceae</taxon>
        <taxon>Pseudobacter</taxon>
    </lineage>
</organism>
<gene>
    <name evidence="13" type="ORF">P0Y53_20880</name>
</gene>
<dbReference type="InterPro" id="IPR006139">
    <property type="entry name" value="D-isomer_2_OHA_DH_cat_dom"/>
</dbReference>
<dbReference type="GO" id="GO:0051287">
    <property type="term" value="F:NAD binding"/>
    <property type="evidence" value="ECO:0007669"/>
    <property type="project" value="InterPro"/>
</dbReference>
<dbReference type="Pfam" id="PF02826">
    <property type="entry name" value="2-Hacid_dh_C"/>
    <property type="match status" value="1"/>
</dbReference>
<evidence type="ECO:0000256" key="1">
    <source>
        <dbReference type="ARBA" id="ARBA00023002"/>
    </source>
</evidence>